<keyword evidence="2" id="KW-0285">Flavoprotein</keyword>
<reference evidence="6 7" key="1">
    <citation type="submission" date="2019-05" db="EMBL/GenBank/DDBJ databases">
        <title>Genome sequencing of F202Z8.</title>
        <authorList>
            <person name="Kwon Y.M."/>
        </authorList>
    </citation>
    <scope>NUCLEOTIDE SEQUENCE [LARGE SCALE GENOMIC DNA]</scope>
    <source>
        <strain evidence="6 7">F202Z8</strain>
    </source>
</reference>
<accession>A0A5B7SQP1</accession>
<dbReference type="KEGG" id="asag:FGM00_03930"/>
<sequence length="181" mass="20774">MTDTFLQELKTELRQGAVKRGHPFRYCTMGTAGSDKSPRMRTVVLRRVTENLGFIFYTDKRTKKIDHIKEKSEVSLLFYHPKKLLQLKVTGSAKIITDEKTLQKYWSGVQPSSRKDYTTVLAPGTEITNPDAVAYLEETAHFCILEIAPSSIEYLKLKRPNHLRIRYTFEGDGWSGTFLVP</sequence>
<dbReference type="Proteomes" id="UP000310017">
    <property type="component" value="Chromosome"/>
</dbReference>
<evidence type="ECO:0000256" key="4">
    <source>
        <dbReference type="ARBA" id="ARBA00023002"/>
    </source>
</evidence>
<evidence type="ECO:0000313" key="7">
    <source>
        <dbReference type="Proteomes" id="UP000310017"/>
    </source>
</evidence>
<evidence type="ECO:0000256" key="2">
    <source>
        <dbReference type="ARBA" id="ARBA00022630"/>
    </source>
</evidence>
<dbReference type="InterPro" id="IPR012349">
    <property type="entry name" value="Split_barrel_FMN-bd"/>
</dbReference>
<dbReference type="OrthoDB" id="1493996at2"/>
<feature type="domain" description="Pyridoxamine 5'-phosphate oxidase Alr4036 family FMN-binding" evidence="5">
    <location>
        <begin position="9"/>
        <end position="96"/>
    </location>
</feature>
<keyword evidence="4" id="KW-0560">Oxidoreductase</keyword>
<dbReference type="Gene3D" id="2.30.110.10">
    <property type="entry name" value="Electron Transport, Fmn-binding Protein, Chain A"/>
    <property type="match status" value="1"/>
</dbReference>
<evidence type="ECO:0000256" key="3">
    <source>
        <dbReference type="ARBA" id="ARBA00022643"/>
    </source>
</evidence>
<organism evidence="6 7">
    <name type="scientific">Aggregatimonas sangjinii</name>
    <dbReference type="NCBI Taxonomy" id="2583587"/>
    <lineage>
        <taxon>Bacteria</taxon>
        <taxon>Pseudomonadati</taxon>
        <taxon>Bacteroidota</taxon>
        <taxon>Flavobacteriia</taxon>
        <taxon>Flavobacteriales</taxon>
        <taxon>Flavobacteriaceae</taxon>
        <taxon>Aggregatimonas</taxon>
    </lineage>
</organism>
<dbReference type="InterPro" id="IPR024624">
    <property type="entry name" value="Pyridox_Oxase_Alr4036_FMN-bd"/>
</dbReference>
<dbReference type="EMBL" id="CP040710">
    <property type="protein sequence ID" value="QCW99302.1"/>
    <property type="molecule type" value="Genomic_DNA"/>
</dbReference>
<protein>
    <submittedName>
        <fullName evidence="6">Pyridoxamine 5'-phosphate oxidase</fullName>
    </submittedName>
</protein>
<evidence type="ECO:0000259" key="5">
    <source>
        <dbReference type="Pfam" id="PF12766"/>
    </source>
</evidence>
<dbReference type="InterPro" id="IPR000659">
    <property type="entry name" value="Pyridox_Oxase"/>
</dbReference>
<dbReference type="GO" id="GO:0008615">
    <property type="term" value="P:pyridoxine biosynthetic process"/>
    <property type="evidence" value="ECO:0007669"/>
    <property type="project" value="InterPro"/>
</dbReference>
<dbReference type="AlphaFoldDB" id="A0A5B7SQP1"/>
<dbReference type="PANTHER" id="PTHR10851">
    <property type="entry name" value="PYRIDOXINE-5-PHOSPHATE OXIDASE"/>
    <property type="match status" value="1"/>
</dbReference>
<evidence type="ECO:0000313" key="6">
    <source>
        <dbReference type="EMBL" id="QCW99302.1"/>
    </source>
</evidence>
<keyword evidence="7" id="KW-1185">Reference proteome</keyword>
<dbReference type="RefSeq" id="WP_138851655.1">
    <property type="nucleotide sequence ID" value="NZ_CP040710.1"/>
</dbReference>
<dbReference type="PANTHER" id="PTHR10851:SF3">
    <property type="entry name" value="PYRIDOXINE_PYRIDOXAMINE 5'-PHOSPHATE OXIDASE 2"/>
    <property type="match status" value="1"/>
</dbReference>
<proteinExistence type="predicted"/>
<comment type="cofactor">
    <cofactor evidence="1">
        <name>FMN</name>
        <dbReference type="ChEBI" id="CHEBI:58210"/>
    </cofactor>
</comment>
<evidence type="ECO:0000256" key="1">
    <source>
        <dbReference type="ARBA" id="ARBA00001917"/>
    </source>
</evidence>
<name>A0A5B7SQP1_9FLAO</name>
<dbReference type="GO" id="GO:0010181">
    <property type="term" value="F:FMN binding"/>
    <property type="evidence" value="ECO:0007669"/>
    <property type="project" value="InterPro"/>
</dbReference>
<gene>
    <name evidence="6" type="ORF">FGM00_03930</name>
</gene>
<dbReference type="Pfam" id="PF12766">
    <property type="entry name" value="Pyridox_oxase_2"/>
    <property type="match status" value="1"/>
</dbReference>
<dbReference type="GO" id="GO:0004733">
    <property type="term" value="F:pyridoxamine phosphate oxidase activity"/>
    <property type="evidence" value="ECO:0007669"/>
    <property type="project" value="InterPro"/>
</dbReference>
<keyword evidence="3" id="KW-0288">FMN</keyword>
<dbReference type="SUPFAM" id="SSF50475">
    <property type="entry name" value="FMN-binding split barrel"/>
    <property type="match status" value="1"/>
</dbReference>